<organism evidence="3 4">
    <name type="scientific">Mycena albidolilacea</name>
    <dbReference type="NCBI Taxonomy" id="1033008"/>
    <lineage>
        <taxon>Eukaryota</taxon>
        <taxon>Fungi</taxon>
        <taxon>Dikarya</taxon>
        <taxon>Basidiomycota</taxon>
        <taxon>Agaricomycotina</taxon>
        <taxon>Agaricomycetes</taxon>
        <taxon>Agaricomycetidae</taxon>
        <taxon>Agaricales</taxon>
        <taxon>Marasmiineae</taxon>
        <taxon>Mycenaceae</taxon>
        <taxon>Mycena</taxon>
    </lineage>
</organism>
<sequence length="115" mass="12461">MDAFTTLLSAVAYVSSTVASNPTSAAVEDLPQIDTVDYDRGTGSSGSCVILFLPDDSPCSPSPPASHQDSYAFLNDHIPRITHTHDNLASSRYSHHDSDMEHRCPQRISPPNPHI</sequence>
<dbReference type="EMBL" id="JARIHO010000012">
    <property type="protein sequence ID" value="KAJ7352007.1"/>
    <property type="molecule type" value="Genomic_DNA"/>
</dbReference>
<feature type="compositionally biased region" description="Basic and acidic residues" evidence="1">
    <location>
        <begin position="94"/>
        <end position="104"/>
    </location>
</feature>
<evidence type="ECO:0000313" key="3">
    <source>
        <dbReference type="EMBL" id="KAJ7352007.1"/>
    </source>
</evidence>
<gene>
    <name evidence="3" type="ORF">DFH08DRAFT_956825</name>
</gene>
<evidence type="ECO:0000313" key="4">
    <source>
        <dbReference type="Proteomes" id="UP001218218"/>
    </source>
</evidence>
<keyword evidence="4" id="KW-1185">Reference proteome</keyword>
<accession>A0AAD7A8B3</accession>
<keyword evidence="2" id="KW-0732">Signal</keyword>
<protein>
    <submittedName>
        <fullName evidence="3">Uncharacterized protein</fullName>
    </submittedName>
</protein>
<dbReference type="AlphaFoldDB" id="A0AAD7A8B3"/>
<comment type="caution">
    <text evidence="3">The sequence shown here is derived from an EMBL/GenBank/DDBJ whole genome shotgun (WGS) entry which is preliminary data.</text>
</comment>
<evidence type="ECO:0000256" key="1">
    <source>
        <dbReference type="SAM" id="MobiDB-lite"/>
    </source>
</evidence>
<evidence type="ECO:0000256" key="2">
    <source>
        <dbReference type="SAM" id="SignalP"/>
    </source>
</evidence>
<name>A0AAD7A8B3_9AGAR</name>
<dbReference type="Proteomes" id="UP001218218">
    <property type="component" value="Unassembled WGS sequence"/>
</dbReference>
<feature type="region of interest" description="Disordered" evidence="1">
    <location>
        <begin position="84"/>
        <end position="115"/>
    </location>
</feature>
<feature type="chain" id="PRO_5042212889" evidence="2">
    <location>
        <begin position="20"/>
        <end position="115"/>
    </location>
</feature>
<proteinExistence type="predicted"/>
<reference evidence="3" key="1">
    <citation type="submission" date="2023-03" db="EMBL/GenBank/DDBJ databases">
        <title>Massive genome expansion in bonnet fungi (Mycena s.s.) driven by repeated elements and novel gene families across ecological guilds.</title>
        <authorList>
            <consortium name="Lawrence Berkeley National Laboratory"/>
            <person name="Harder C.B."/>
            <person name="Miyauchi S."/>
            <person name="Viragh M."/>
            <person name="Kuo A."/>
            <person name="Thoen E."/>
            <person name="Andreopoulos B."/>
            <person name="Lu D."/>
            <person name="Skrede I."/>
            <person name="Drula E."/>
            <person name="Henrissat B."/>
            <person name="Morin E."/>
            <person name="Kohler A."/>
            <person name="Barry K."/>
            <person name="LaButti K."/>
            <person name="Morin E."/>
            <person name="Salamov A."/>
            <person name="Lipzen A."/>
            <person name="Mereny Z."/>
            <person name="Hegedus B."/>
            <person name="Baldrian P."/>
            <person name="Stursova M."/>
            <person name="Weitz H."/>
            <person name="Taylor A."/>
            <person name="Grigoriev I.V."/>
            <person name="Nagy L.G."/>
            <person name="Martin F."/>
            <person name="Kauserud H."/>
        </authorList>
    </citation>
    <scope>NUCLEOTIDE SEQUENCE</scope>
    <source>
        <strain evidence="3">CBHHK002</strain>
    </source>
</reference>
<feature type="signal peptide" evidence="2">
    <location>
        <begin position="1"/>
        <end position="19"/>
    </location>
</feature>